<dbReference type="Proteomes" id="UP001152795">
    <property type="component" value="Unassembled WGS sequence"/>
</dbReference>
<dbReference type="InterPro" id="IPR038899">
    <property type="entry name" value="METTL22"/>
</dbReference>
<dbReference type="GO" id="GO:0008276">
    <property type="term" value="F:protein methyltransferase activity"/>
    <property type="evidence" value="ECO:0007669"/>
    <property type="project" value="InterPro"/>
</dbReference>
<dbReference type="PANTHER" id="PTHR23108:SF0">
    <property type="entry name" value="METHYLTRANSFERASE-LIKE PROTEIN 22"/>
    <property type="match status" value="1"/>
</dbReference>
<accession>A0A6S7JIN3</accession>
<reference evidence="1" key="1">
    <citation type="submission" date="2020-04" db="EMBL/GenBank/DDBJ databases">
        <authorList>
            <person name="Alioto T."/>
            <person name="Alioto T."/>
            <person name="Gomez Garrido J."/>
        </authorList>
    </citation>
    <scope>NUCLEOTIDE SEQUENCE</scope>
    <source>
        <strain evidence="1">A484AB</strain>
    </source>
</reference>
<proteinExistence type="predicted"/>
<gene>
    <name evidence="1" type="ORF">PACLA_8A048110</name>
</gene>
<evidence type="ECO:0000313" key="2">
    <source>
        <dbReference type="Proteomes" id="UP001152795"/>
    </source>
</evidence>
<name>A0A6S7JIN3_PARCT</name>
<dbReference type="OrthoDB" id="46564at2759"/>
<keyword evidence="2" id="KW-1185">Reference proteome</keyword>
<dbReference type="Gene3D" id="3.40.50.150">
    <property type="entry name" value="Vaccinia Virus protein VP39"/>
    <property type="match status" value="1"/>
</dbReference>
<dbReference type="AlphaFoldDB" id="A0A6S7JIN3"/>
<protein>
    <submittedName>
        <fullName evidence="1">Uncharacterized protein</fullName>
    </submittedName>
</protein>
<dbReference type="InterPro" id="IPR029063">
    <property type="entry name" value="SAM-dependent_MTases_sf"/>
</dbReference>
<organism evidence="1 2">
    <name type="scientific">Paramuricea clavata</name>
    <name type="common">Red gorgonian</name>
    <name type="synonym">Violescent sea-whip</name>
    <dbReference type="NCBI Taxonomy" id="317549"/>
    <lineage>
        <taxon>Eukaryota</taxon>
        <taxon>Metazoa</taxon>
        <taxon>Cnidaria</taxon>
        <taxon>Anthozoa</taxon>
        <taxon>Octocorallia</taxon>
        <taxon>Malacalcyonacea</taxon>
        <taxon>Plexauridae</taxon>
        <taxon>Paramuricea</taxon>
    </lineage>
</organism>
<sequence length="151" mass="17094">MLIINVIVTMIFDFDRFDGCIALELGGGVGLCSIVMARVAKRVFCTDIIDVLKICEANKLRNCDLFKYSTSDNAVMMVKELDFFHSLRVLDGMDLGHGWTKEDRGDLRRLSVIIASDVIYDDSLTDAFLKTMEKLFDLNPNAVLYISLEKR</sequence>
<dbReference type="GO" id="GO:0005634">
    <property type="term" value="C:nucleus"/>
    <property type="evidence" value="ECO:0007669"/>
    <property type="project" value="TreeGrafter"/>
</dbReference>
<dbReference type="SUPFAM" id="SSF53335">
    <property type="entry name" value="S-adenosyl-L-methionine-dependent methyltransferases"/>
    <property type="match status" value="1"/>
</dbReference>
<dbReference type="InterPro" id="IPR019410">
    <property type="entry name" value="Methyltransf_16"/>
</dbReference>
<evidence type="ECO:0000313" key="1">
    <source>
        <dbReference type="EMBL" id="CAB4030561.1"/>
    </source>
</evidence>
<comment type="caution">
    <text evidence="1">The sequence shown here is derived from an EMBL/GenBank/DDBJ whole genome shotgun (WGS) entry which is preliminary data.</text>
</comment>
<dbReference type="PANTHER" id="PTHR23108">
    <property type="entry name" value="METHYLTRANSFERASE-RELATED"/>
    <property type="match status" value="1"/>
</dbReference>
<dbReference type="Pfam" id="PF10294">
    <property type="entry name" value="Methyltransf_16"/>
    <property type="match status" value="1"/>
</dbReference>
<dbReference type="EMBL" id="CACRXK020016964">
    <property type="protein sequence ID" value="CAB4030561.1"/>
    <property type="molecule type" value="Genomic_DNA"/>
</dbReference>